<dbReference type="InterPro" id="IPR027555">
    <property type="entry name" value="Mo5U34_MeTrfas-like"/>
</dbReference>
<organism evidence="4">
    <name type="scientific">Coralloluteibacterium stylophorae</name>
    <dbReference type="NCBI Taxonomy" id="1776034"/>
    <lineage>
        <taxon>Bacteria</taxon>
        <taxon>Pseudomonadati</taxon>
        <taxon>Pseudomonadota</taxon>
        <taxon>Gammaproteobacteria</taxon>
        <taxon>Lysobacterales</taxon>
        <taxon>Lysobacteraceae</taxon>
        <taxon>Coralloluteibacterium</taxon>
    </lineage>
</organism>
<evidence type="ECO:0000313" key="5">
    <source>
        <dbReference type="EMBL" id="MBS7456281.1"/>
    </source>
</evidence>
<dbReference type="EMBL" id="JAGQFT020000002">
    <property type="protein sequence ID" value="MBS7456281.1"/>
    <property type="molecule type" value="Genomic_DNA"/>
</dbReference>
<keyword evidence="3" id="KW-0949">S-adenosyl-L-methionine</keyword>
<dbReference type="CDD" id="cd02440">
    <property type="entry name" value="AdoMet_MTases"/>
    <property type="match status" value="1"/>
</dbReference>
<evidence type="ECO:0000313" key="6">
    <source>
        <dbReference type="Proteomes" id="UP000675747"/>
    </source>
</evidence>
<dbReference type="Gene3D" id="3.40.50.150">
    <property type="entry name" value="Vaccinia Virus protein VP39"/>
    <property type="match status" value="1"/>
</dbReference>
<evidence type="ECO:0000256" key="3">
    <source>
        <dbReference type="ARBA" id="ARBA00022691"/>
    </source>
</evidence>
<dbReference type="NCBIfam" id="TIGR04290">
    <property type="entry name" value="meth_Rta_06860"/>
    <property type="match status" value="1"/>
</dbReference>
<dbReference type="AlphaFoldDB" id="A0A8J7VTR4"/>
<dbReference type="InterPro" id="IPR027554">
    <property type="entry name" value="Meth_Rta_06860"/>
</dbReference>
<dbReference type="Proteomes" id="UP000675747">
    <property type="component" value="Unassembled WGS sequence"/>
</dbReference>
<name>A0A8J7VTR4_9GAMM</name>
<dbReference type="PANTHER" id="PTHR43464">
    <property type="entry name" value="METHYLTRANSFERASE"/>
    <property type="match status" value="1"/>
</dbReference>
<proteinExistence type="predicted"/>
<evidence type="ECO:0000256" key="2">
    <source>
        <dbReference type="ARBA" id="ARBA00022679"/>
    </source>
</evidence>
<accession>A0A8J7VTR4</accession>
<keyword evidence="1 4" id="KW-0489">Methyltransferase</keyword>
<dbReference type="EMBL" id="JAGQFT010000069">
    <property type="protein sequence ID" value="MBR0562699.1"/>
    <property type="molecule type" value="Genomic_DNA"/>
</dbReference>
<comment type="caution">
    <text evidence="4">The sequence shown here is derived from an EMBL/GenBank/DDBJ whole genome shotgun (WGS) entry which is preliminary data.</text>
</comment>
<evidence type="ECO:0000256" key="1">
    <source>
        <dbReference type="ARBA" id="ARBA00022603"/>
    </source>
</evidence>
<evidence type="ECO:0000313" key="4">
    <source>
        <dbReference type="EMBL" id="MBR0562699.1"/>
    </source>
</evidence>
<reference evidence="4" key="2">
    <citation type="submission" date="2021-04" db="EMBL/GenBank/DDBJ databases">
        <authorList>
            <person name="Karlyshev A.V."/>
        </authorList>
    </citation>
    <scope>NUCLEOTIDE SEQUENCE</scope>
    <source>
        <strain evidence="4">LMG 29479</strain>
    </source>
</reference>
<dbReference type="Pfam" id="PF08003">
    <property type="entry name" value="Methyltransf_9"/>
    <property type="match status" value="1"/>
</dbReference>
<dbReference type="RefSeq" id="WP_211926639.1">
    <property type="nucleotide sequence ID" value="NZ_JAGQFT020000002.1"/>
</dbReference>
<gene>
    <name evidence="5" type="ORF">KB893_003910</name>
    <name evidence="4" type="ORF">KB893_09250</name>
</gene>
<dbReference type="SUPFAM" id="SSF53335">
    <property type="entry name" value="S-adenosyl-L-methionine-dependent methyltransferases"/>
    <property type="match status" value="1"/>
</dbReference>
<dbReference type="InterPro" id="IPR029063">
    <property type="entry name" value="SAM-dependent_MTases_sf"/>
</dbReference>
<keyword evidence="6" id="KW-1185">Reference proteome</keyword>
<dbReference type="GO" id="GO:0032259">
    <property type="term" value="P:methylation"/>
    <property type="evidence" value="ECO:0007669"/>
    <property type="project" value="UniProtKB-KW"/>
</dbReference>
<sequence>MTTLKTLQSHGTAEGPLAAEIRALGPWFHNIHLPDGSQTAPDHPLGDFPRFKWERLAPHLPQNLGGMRVLDIGCNAGFYSFQLARRGAQVVAMDHDPHYLRQAGWVARQLGLEGRVELRQGDVYSLAPLRGQFDLVLFLGVFYHLRHPLLGLDLAAAASRDYLLFQSLATTGPAGAGETRDPGYLGRDELRRDDWPKLAFVEHELAGDPTNWWVPNPPAMQAMVRSAGFAVRGMPDDDVYLCRRTAAADQAEARLHATLTTLARGTL</sequence>
<dbReference type="PANTHER" id="PTHR43464:SF19">
    <property type="entry name" value="UBIQUINONE BIOSYNTHESIS O-METHYLTRANSFERASE, MITOCHONDRIAL"/>
    <property type="match status" value="1"/>
</dbReference>
<keyword evidence="2" id="KW-0808">Transferase</keyword>
<dbReference type="GO" id="GO:0008168">
    <property type="term" value="F:methyltransferase activity"/>
    <property type="evidence" value="ECO:0007669"/>
    <property type="project" value="UniProtKB-KW"/>
</dbReference>
<reference evidence="5 6" key="1">
    <citation type="journal article" date="2021" name="Microbiol. Resour. Announc.">
        <title>Draft Genome Sequence of Coralloluteibacterium stylophorae LMG 29479T.</title>
        <authorList>
            <person name="Karlyshev A.V."/>
            <person name="Kudryashova E.B."/>
            <person name="Ariskina E.V."/>
            <person name="Conroy A.P."/>
            <person name="Abidueva E.Y."/>
        </authorList>
    </citation>
    <scope>NUCLEOTIDE SEQUENCE [LARGE SCALE GENOMIC DNA]</scope>
    <source>
        <strain evidence="5 6">LMG 29479</strain>
    </source>
</reference>
<protein>
    <submittedName>
        <fullName evidence="4">TIGR04290 family methyltransferase</fullName>
    </submittedName>
</protein>